<dbReference type="UniPathway" id="UPA00038">
    <property type="reaction ID" value="UER00491"/>
</dbReference>
<dbReference type="PROSITE" id="PS51257">
    <property type="entry name" value="PROKAR_LIPOPROTEIN"/>
    <property type="match status" value="1"/>
</dbReference>
<dbReference type="SUPFAM" id="SSF48179">
    <property type="entry name" value="6-phosphogluconate dehydrogenase C-terminal domain-like"/>
    <property type="match status" value="1"/>
</dbReference>
<dbReference type="InterPro" id="IPR014026">
    <property type="entry name" value="UDP-Glc/GDP-Man_DH_dimer"/>
</dbReference>
<dbReference type="GO" id="GO:0051287">
    <property type="term" value="F:NAD binding"/>
    <property type="evidence" value="ECO:0007669"/>
    <property type="project" value="InterPro"/>
</dbReference>
<evidence type="ECO:0000256" key="5">
    <source>
        <dbReference type="ARBA" id="ARBA00023027"/>
    </source>
</evidence>
<dbReference type="InterPro" id="IPR036220">
    <property type="entry name" value="UDP-Glc/GDP-Man_DH_C_sf"/>
</dbReference>
<dbReference type="EC" id="1.1.1.22" evidence="3 7"/>
<keyword evidence="4 7" id="KW-0560">Oxidoreductase</keyword>
<protein>
    <recommendedName>
        <fullName evidence="3 7">UDP-glucose 6-dehydrogenase</fullName>
        <ecNumber evidence="3 7">1.1.1.22</ecNumber>
    </recommendedName>
</protein>
<dbReference type="EMBL" id="CP019124">
    <property type="protein sequence ID" value="APX88896.1"/>
    <property type="molecule type" value="Genomic_DNA"/>
</dbReference>
<dbReference type="Pfam" id="PF03721">
    <property type="entry name" value="UDPG_MGDP_dh_N"/>
    <property type="match status" value="1"/>
</dbReference>
<keyword evidence="9" id="KW-1185">Reference proteome</keyword>
<keyword evidence="5 7" id="KW-0520">NAD</keyword>
<dbReference type="NCBIfam" id="TIGR03026">
    <property type="entry name" value="NDP-sugDHase"/>
    <property type="match status" value="1"/>
</dbReference>
<dbReference type="Proteomes" id="UP000187266">
    <property type="component" value="Chromosome"/>
</dbReference>
<dbReference type="InterPro" id="IPR028357">
    <property type="entry name" value="UDPglc_DH_bac"/>
</dbReference>
<accession>A0A2M9DFV6</accession>
<comment type="catalytic activity">
    <reaction evidence="6 7">
        <text>UDP-alpha-D-glucose + 2 NAD(+) + H2O = UDP-alpha-D-glucuronate + 2 NADH + 3 H(+)</text>
        <dbReference type="Rhea" id="RHEA:23596"/>
        <dbReference type="ChEBI" id="CHEBI:15377"/>
        <dbReference type="ChEBI" id="CHEBI:15378"/>
        <dbReference type="ChEBI" id="CHEBI:57540"/>
        <dbReference type="ChEBI" id="CHEBI:57945"/>
        <dbReference type="ChEBI" id="CHEBI:58052"/>
        <dbReference type="ChEBI" id="CHEBI:58885"/>
        <dbReference type="EC" id="1.1.1.22"/>
    </reaction>
</comment>
<organism evidence="8 9">
    <name type="scientific">Brevirhabdus pacifica</name>
    <dbReference type="NCBI Taxonomy" id="1267768"/>
    <lineage>
        <taxon>Bacteria</taxon>
        <taxon>Pseudomonadati</taxon>
        <taxon>Pseudomonadota</taxon>
        <taxon>Alphaproteobacteria</taxon>
        <taxon>Rhodobacterales</taxon>
        <taxon>Paracoccaceae</taxon>
        <taxon>Brevirhabdus</taxon>
    </lineage>
</organism>
<dbReference type="Pfam" id="PF03720">
    <property type="entry name" value="UDPG_MGDP_dh_C"/>
    <property type="match status" value="1"/>
</dbReference>
<evidence type="ECO:0000256" key="2">
    <source>
        <dbReference type="ARBA" id="ARBA00006601"/>
    </source>
</evidence>
<evidence type="ECO:0000313" key="8">
    <source>
        <dbReference type="EMBL" id="APX88896.1"/>
    </source>
</evidence>
<comment type="similarity">
    <text evidence="2 7">Belongs to the UDP-glucose/GDP-mannose dehydrogenase family.</text>
</comment>
<dbReference type="SUPFAM" id="SSF51735">
    <property type="entry name" value="NAD(P)-binding Rossmann-fold domains"/>
    <property type="match status" value="1"/>
</dbReference>
<evidence type="ECO:0000256" key="3">
    <source>
        <dbReference type="ARBA" id="ARBA00012954"/>
    </source>
</evidence>
<dbReference type="PIRSF" id="PIRSF000124">
    <property type="entry name" value="UDPglc_GDPman_dh"/>
    <property type="match status" value="1"/>
</dbReference>
<dbReference type="SUPFAM" id="SSF52413">
    <property type="entry name" value="UDP-glucose/GDP-mannose dehydrogenase C-terminal domain"/>
    <property type="match status" value="1"/>
</dbReference>
<accession>A0A1U7DG07</accession>
<gene>
    <name evidence="8" type="ORF">BV394_03425</name>
</gene>
<dbReference type="GO" id="GO:0006065">
    <property type="term" value="P:UDP-glucuronate biosynthetic process"/>
    <property type="evidence" value="ECO:0007669"/>
    <property type="project" value="UniProtKB-UniPathway"/>
</dbReference>
<dbReference type="InterPro" id="IPR036291">
    <property type="entry name" value="NAD(P)-bd_dom_sf"/>
</dbReference>
<dbReference type="InterPro" id="IPR014027">
    <property type="entry name" value="UDP-Glc/GDP-Man_DH_C"/>
</dbReference>
<dbReference type="InterPro" id="IPR001732">
    <property type="entry name" value="UDP-Glc/GDP-Man_DH_N"/>
</dbReference>
<name>A0A1U7DG07_9RHOB</name>
<reference evidence="8 9" key="1">
    <citation type="submission" date="2017-01" db="EMBL/GenBank/DDBJ databases">
        <title>Genomic analysis of Xuhuaishuia manganoxidans DY6-4.</title>
        <authorList>
            <person name="Wang X."/>
        </authorList>
    </citation>
    <scope>NUCLEOTIDE SEQUENCE [LARGE SCALE GENOMIC DNA]</scope>
    <source>
        <strain evidence="8 9">DY6-4</strain>
    </source>
</reference>
<dbReference type="PANTHER" id="PTHR43750:SF1">
    <property type="entry name" value="GDP-MANNOSE 6-DEHYDROGENASE"/>
    <property type="match status" value="1"/>
</dbReference>
<dbReference type="GO" id="GO:0003979">
    <property type="term" value="F:UDP-glucose 6-dehydrogenase activity"/>
    <property type="evidence" value="ECO:0007669"/>
    <property type="project" value="UniProtKB-EC"/>
</dbReference>
<dbReference type="GO" id="GO:0000271">
    <property type="term" value="P:polysaccharide biosynthetic process"/>
    <property type="evidence" value="ECO:0007669"/>
    <property type="project" value="InterPro"/>
</dbReference>
<dbReference type="SMART" id="SM00984">
    <property type="entry name" value="UDPG_MGDP_dh_C"/>
    <property type="match status" value="1"/>
</dbReference>
<dbReference type="Gene3D" id="3.40.50.720">
    <property type="entry name" value="NAD(P)-binding Rossmann-like Domain"/>
    <property type="match status" value="2"/>
</dbReference>
<evidence type="ECO:0000256" key="7">
    <source>
        <dbReference type="PIRNR" id="PIRNR000124"/>
    </source>
</evidence>
<dbReference type="InterPro" id="IPR017476">
    <property type="entry name" value="UDP-Glc/GDP-Man"/>
</dbReference>
<evidence type="ECO:0000256" key="6">
    <source>
        <dbReference type="ARBA" id="ARBA00047473"/>
    </source>
</evidence>
<evidence type="ECO:0000256" key="1">
    <source>
        <dbReference type="ARBA" id="ARBA00004701"/>
    </source>
</evidence>
<dbReference type="OrthoDB" id="9803238at2"/>
<proteinExistence type="inferred from homology"/>
<evidence type="ECO:0000256" key="4">
    <source>
        <dbReference type="ARBA" id="ARBA00023002"/>
    </source>
</evidence>
<evidence type="ECO:0000313" key="9">
    <source>
        <dbReference type="Proteomes" id="UP000187266"/>
    </source>
</evidence>
<dbReference type="InterPro" id="IPR008927">
    <property type="entry name" value="6-PGluconate_DH-like_C_sf"/>
</dbReference>
<dbReference type="PANTHER" id="PTHR43750">
    <property type="entry name" value="UDP-GLUCOSE 6-DEHYDROGENASE TUAD"/>
    <property type="match status" value="1"/>
</dbReference>
<dbReference type="AlphaFoldDB" id="A0A1U7DG07"/>
<dbReference type="STRING" id="1267768.BV394_03425"/>
<dbReference type="Pfam" id="PF00984">
    <property type="entry name" value="UDPG_MGDP_dh"/>
    <property type="match status" value="1"/>
</dbReference>
<dbReference type="Gene3D" id="1.20.5.170">
    <property type="match status" value="1"/>
</dbReference>
<dbReference type="RefSeq" id="WP_076978919.1">
    <property type="nucleotide sequence ID" value="NZ_CP019124.1"/>
</dbReference>
<sequence>MRVAVFGLGYVGFTAACCIASQGHEVVGVDVSRTKVADVNAGRAPFHEPGLADLMAPSVAAGRLRATADPAEAIPRAQMALVCVGTPSGADGAHDMRFVAEVTRQIAAQLARQAAPHDGAPLTLVYRSTMRPGSVRGLIIPILRAHLGPGWEDHARVVYNPEFLREGSAIEDYFHPPKVVVGTADGGGCALLDTLNEEMDAPAFNTFYEVAELTKFVDNSWHAVKVAFANEIGRICERLSIPAADVHRIFVSDTKLNISAHYTRPGGAFGGSCLPKDVRALQHIAADVGAHTHLVDSLLRSNDAHKNHQFECAIRSLGKGARVLMLGLAFKPGTDDLRESPHIDLLRKLANAGHLLRVYDPHVSPTKLVGHNLGFLYAALPRIDALMIDRAEAEAGEWDLVIVANEMQGAPHLPGVPVLRTDVMA</sequence>
<comment type="pathway">
    <text evidence="1">Nucleotide-sugar biosynthesis; UDP-alpha-D-glucuronate biosynthesis; UDP-alpha-D-glucuronate from UDP-alpha-D-glucose: step 1/1.</text>
</comment>
<dbReference type="PIRSF" id="PIRSF500134">
    <property type="entry name" value="UDPglc_DH_bac"/>
    <property type="match status" value="1"/>
</dbReference>